<comment type="caution">
    <text evidence="3">The sequence shown here is derived from an EMBL/GenBank/DDBJ whole genome shotgun (WGS) entry which is preliminary data.</text>
</comment>
<comment type="similarity">
    <text evidence="1">Belongs to the enoyl-CoA hydratase/isomerase family.</text>
</comment>
<dbReference type="InterPro" id="IPR039375">
    <property type="entry name" value="NodN-like"/>
</dbReference>
<dbReference type="EMBL" id="BAHC01000084">
    <property type="protein sequence ID" value="GAB90089.1"/>
    <property type="molecule type" value="Genomic_DNA"/>
</dbReference>
<dbReference type="eggNOG" id="COG2030">
    <property type="taxonomic scope" value="Bacteria"/>
</dbReference>
<feature type="domain" description="MaoC-like" evidence="2">
    <location>
        <begin position="18"/>
        <end position="134"/>
    </location>
</feature>
<dbReference type="PANTHER" id="PTHR42993">
    <property type="entry name" value="MAOC-LIKE DEHYDRATASE DOMAIN-CONTAINING PROTEIN"/>
    <property type="match status" value="1"/>
</dbReference>
<organism evidence="3 4">
    <name type="scientific">Gordonia rhizosphera NBRC 16068</name>
    <dbReference type="NCBI Taxonomy" id="1108045"/>
    <lineage>
        <taxon>Bacteria</taxon>
        <taxon>Bacillati</taxon>
        <taxon>Actinomycetota</taxon>
        <taxon>Actinomycetes</taxon>
        <taxon>Mycobacteriales</taxon>
        <taxon>Gordoniaceae</taxon>
        <taxon>Gordonia</taxon>
    </lineage>
</organism>
<dbReference type="Pfam" id="PF01575">
    <property type="entry name" value="MaoC_dehydratas"/>
    <property type="match status" value="1"/>
</dbReference>
<gene>
    <name evidence="3" type="ORF">GORHZ_084_00150</name>
</gene>
<evidence type="ECO:0000313" key="3">
    <source>
        <dbReference type="EMBL" id="GAB90089.1"/>
    </source>
</evidence>
<dbReference type="AlphaFoldDB" id="K6WU48"/>
<reference evidence="3 4" key="1">
    <citation type="submission" date="2012-08" db="EMBL/GenBank/DDBJ databases">
        <title>Whole genome shotgun sequence of Gordonia rhizosphera NBRC 16068.</title>
        <authorList>
            <person name="Takarada H."/>
            <person name="Isaki S."/>
            <person name="Hosoyama A."/>
            <person name="Tsuchikane K."/>
            <person name="Katsumata H."/>
            <person name="Baba S."/>
            <person name="Ohji S."/>
            <person name="Yamazaki S."/>
            <person name="Fujita N."/>
        </authorList>
    </citation>
    <scope>NUCLEOTIDE SEQUENCE [LARGE SCALE GENOMIC DNA]</scope>
    <source>
        <strain evidence="3 4">NBRC 16068</strain>
    </source>
</reference>
<proteinExistence type="inferred from homology"/>
<dbReference type="STRING" id="1108045.GORHZ_084_00150"/>
<keyword evidence="4" id="KW-1185">Reference proteome</keyword>
<dbReference type="InterPro" id="IPR002539">
    <property type="entry name" value="MaoC-like_dom"/>
</dbReference>
<evidence type="ECO:0000313" key="4">
    <source>
        <dbReference type="Proteomes" id="UP000008363"/>
    </source>
</evidence>
<sequence>MDTTIVPARPTTADDLAALVGRELGPTPWYEVSQARVDAFADATDDHQWIHIDPVRAAASPLGGTIAHGLLSLSLGPYLSGQLLAFDGFAHALNYGYDKVRFPAPVPVGSRVRMRLTVVAADPVPGGIQVTTRQVLELEGSDKPVMVADSLGRIVAES</sequence>
<dbReference type="CDD" id="cd03450">
    <property type="entry name" value="NodN"/>
    <property type="match status" value="1"/>
</dbReference>
<dbReference type="OrthoDB" id="9801735at2"/>
<evidence type="ECO:0000256" key="1">
    <source>
        <dbReference type="ARBA" id="ARBA00005254"/>
    </source>
</evidence>
<dbReference type="InterPro" id="IPR029069">
    <property type="entry name" value="HotDog_dom_sf"/>
</dbReference>
<accession>K6WU48</accession>
<dbReference type="Gene3D" id="3.10.129.10">
    <property type="entry name" value="Hotdog Thioesterase"/>
    <property type="match status" value="1"/>
</dbReference>
<dbReference type="RefSeq" id="WP_006332611.1">
    <property type="nucleotide sequence ID" value="NZ_BAHC01000084.1"/>
</dbReference>
<protein>
    <submittedName>
        <fullName evidence="3">Putative enoyl-CoA hydratase</fullName>
    </submittedName>
</protein>
<evidence type="ECO:0000259" key="2">
    <source>
        <dbReference type="Pfam" id="PF01575"/>
    </source>
</evidence>
<dbReference type="Proteomes" id="UP000008363">
    <property type="component" value="Unassembled WGS sequence"/>
</dbReference>
<dbReference type="PANTHER" id="PTHR42993:SF1">
    <property type="entry name" value="MAOC-LIKE DEHYDRATASE DOMAIN-CONTAINING PROTEIN"/>
    <property type="match status" value="1"/>
</dbReference>
<dbReference type="SUPFAM" id="SSF54637">
    <property type="entry name" value="Thioesterase/thiol ester dehydrase-isomerase"/>
    <property type="match status" value="1"/>
</dbReference>
<name>K6WU48_9ACTN</name>